<organism evidence="2 3">
    <name type="scientific">Heterodera trifolii</name>
    <dbReference type="NCBI Taxonomy" id="157864"/>
    <lineage>
        <taxon>Eukaryota</taxon>
        <taxon>Metazoa</taxon>
        <taxon>Ecdysozoa</taxon>
        <taxon>Nematoda</taxon>
        <taxon>Chromadorea</taxon>
        <taxon>Rhabditida</taxon>
        <taxon>Tylenchina</taxon>
        <taxon>Tylenchomorpha</taxon>
        <taxon>Tylenchoidea</taxon>
        <taxon>Heteroderidae</taxon>
        <taxon>Heteroderinae</taxon>
        <taxon>Heterodera</taxon>
    </lineage>
</organism>
<dbReference type="EMBL" id="JBICBT010000083">
    <property type="protein sequence ID" value="KAL3123885.1"/>
    <property type="molecule type" value="Genomic_DNA"/>
</dbReference>
<evidence type="ECO:0000313" key="3">
    <source>
        <dbReference type="Proteomes" id="UP001620626"/>
    </source>
</evidence>
<dbReference type="AlphaFoldDB" id="A0ABD2M8P2"/>
<protein>
    <submittedName>
        <fullName evidence="2">Uncharacterized protein</fullName>
    </submittedName>
</protein>
<accession>A0ABD2M8P2</accession>
<proteinExistence type="predicted"/>
<evidence type="ECO:0000256" key="1">
    <source>
        <dbReference type="SAM" id="SignalP"/>
    </source>
</evidence>
<keyword evidence="3" id="KW-1185">Reference proteome</keyword>
<gene>
    <name evidence="2" type="ORF">niasHT_009128</name>
</gene>
<dbReference type="Proteomes" id="UP001620626">
    <property type="component" value="Unassembled WGS sequence"/>
</dbReference>
<comment type="caution">
    <text evidence="2">The sequence shown here is derived from an EMBL/GenBank/DDBJ whole genome shotgun (WGS) entry which is preliminary data.</text>
</comment>
<name>A0ABD2M8P2_9BILA</name>
<feature type="signal peptide" evidence="1">
    <location>
        <begin position="1"/>
        <end position="27"/>
    </location>
</feature>
<feature type="chain" id="PRO_5044896108" evidence="1">
    <location>
        <begin position="28"/>
        <end position="97"/>
    </location>
</feature>
<evidence type="ECO:0000313" key="2">
    <source>
        <dbReference type="EMBL" id="KAL3123885.1"/>
    </source>
</evidence>
<reference evidence="2 3" key="1">
    <citation type="submission" date="2024-10" db="EMBL/GenBank/DDBJ databases">
        <authorList>
            <person name="Kim D."/>
        </authorList>
    </citation>
    <scope>NUCLEOTIDE SEQUENCE [LARGE SCALE GENOMIC DNA]</scope>
    <source>
        <strain evidence="2">BH-2024</strain>
    </source>
</reference>
<sequence>MRSKFVFLVIFATIFLLFFLDETLVSGGTSPKHKSAKSGMSLVPKRVTLDSLFRQPSQTEVIARTMSQQWEIQHETYDYPKDDGSEAKGSKNCCTIM</sequence>
<keyword evidence="1" id="KW-0732">Signal</keyword>